<evidence type="ECO:0008006" key="4">
    <source>
        <dbReference type="Google" id="ProtNLM"/>
    </source>
</evidence>
<evidence type="ECO:0000313" key="2">
    <source>
        <dbReference type="EMBL" id="CAK0815632.1"/>
    </source>
</evidence>
<dbReference type="EMBL" id="CAUYUJ010005963">
    <property type="protein sequence ID" value="CAK0815632.1"/>
    <property type="molecule type" value="Genomic_DNA"/>
</dbReference>
<evidence type="ECO:0000256" key="1">
    <source>
        <dbReference type="SAM" id="MobiDB-lite"/>
    </source>
</evidence>
<evidence type="ECO:0000313" key="3">
    <source>
        <dbReference type="Proteomes" id="UP001189429"/>
    </source>
</evidence>
<feature type="region of interest" description="Disordered" evidence="1">
    <location>
        <begin position="180"/>
        <end position="225"/>
    </location>
</feature>
<protein>
    <recommendedName>
        <fullName evidence="4">START domain-containing protein</fullName>
    </recommendedName>
</protein>
<feature type="non-terminal residue" evidence="2">
    <location>
        <position position="403"/>
    </location>
</feature>
<gene>
    <name evidence="2" type="ORF">PCOR1329_LOCUS18862</name>
</gene>
<dbReference type="Proteomes" id="UP001189429">
    <property type="component" value="Unassembled WGS sequence"/>
</dbReference>
<reference evidence="2" key="1">
    <citation type="submission" date="2023-10" db="EMBL/GenBank/DDBJ databases">
        <authorList>
            <person name="Chen Y."/>
            <person name="Shah S."/>
            <person name="Dougan E. K."/>
            <person name="Thang M."/>
            <person name="Chan C."/>
        </authorList>
    </citation>
    <scope>NUCLEOTIDE SEQUENCE [LARGE SCALE GENOMIC DNA]</scope>
</reference>
<name>A0ABN9RAV3_9DINO</name>
<proteinExistence type="predicted"/>
<organism evidence="2 3">
    <name type="scientific">Prorocentrum cordatum</name>
    <dbReference type="NCBI Taxonomy" id="2364126"/>
    <lineage>
        <taxon>Eukaryota</taxon>
        <taxon>Sar</taxon>
        <taxon>Alveolata</taxon>
        <taxon>Dinophyceae</taxon>
        <taxon>Prorocentrales</taxon>
        <taxon>Prorocentraceae</taxon>
        <taxon>Prorocentrum</taxon>
    </lineage>
</organism>
<keyword evidence="3" id="KW-1185">Reference proteome</keyword>
<feature type="compositionally biased region" description="Basic and acidic residues" evidence="1">
    <location>
        <begin position="180"/>
        <end position="190"/>
    </location>
</feature>
<feature type="compositionally biased region" description="Low complexity" evidence="1">
    <location>
        <begin position="196"/>
        <end position="208"/>
    </location>
</feature>
<comment type="caution">
    <text evidence="2">The sequence shown here is derived from an EMBL/GenBank/DDBJ whole genome shotgun (WGS) entry which is preliminary data.</text>
</comment>
<feature type="compositionally biased region" description="Pro residues" evidence="1">
    <location>
        <begin position="209"/>
        <end position="222"/>
    </location>
</feature>
<sequence length="403" mass="43771">DCYCQCGHKVQLWSPWNDTAKGRACPGTTTNDKQMRDLLKAADHPTAVAEAIKSSLQAQAKKPPPTEAWEAVQKAKQELRRAEQASQRAAAVVLRVRTDLETASEAHAAKIEELAAAETANNLIIHYDIFETAGPADMDEGERNTFLEYKKQFDAARPQLESAVQKLQNLMESIQRFDQDRAAKGRRGQEVADSGAPEPAAVGAATPAAAPPPAKAATPPPADGERFKSLVAQSIRQAAEAEQAHPVASEPALEAQLFFASVIEWGPRVERWVASSGKSYQVLAMVETRISQAKQLQEFLKLDEGDWLSSMCYAVPTGLSAEGATGGKMVLARNSVAAATFDAVRRQSRQWYAVDPCRGFALVSWHRKTGGLVVIAFYIEPRDSIAGPAHERMVALTALLNML</sequence>
<accession>A0ABN9RAV3</accession>
<feature type="non-terminal residue" evidence="2">
    <location>
        <position position="1"/>
    </location>
</feature>